<dbReference type="GO" id="GO:0032259">
    <property type="term" value="P:methylation"/>
    <property type="evidence" value="ECO:0007669"/>
    <property type="project" value="UniProtKB-KW"/>
</dbReference>
<dbReference type="GO" id="GO:0008168">
    <property type="term" value="F:methyltransferase activity"/>
    <property type="evidence" value="ECO:0007669"/>
    <property type="project" value="UniProtKB-KW"/>
</dbReference>
<dbReference type="RefSeq" id="WP_154524702.1">
    <property type="nucleotide sequence ID" value="NZ_JAQYJL010000026.1"/>
</dbReference>
<dbReference type="SUPFAM" id="SSF53335">
    <property type="entry name" value="S-adenosyl-L-methionine-dependent methyltransferases"/>
    <property type="match status" value="1"/>
</dbReference>
<reference evidence="5 6" key="1">
    <citation type="submission" date="2019-08" db="EMBL/GenBank/DDBJ databases">
        <title>In-depth cultivation of the pig gut microbiome towards novel bacterial diversity and tailored functional studies.</title>
        <authorList>
            <person name="Wylensek D."/>
            <person name="Hitch T.C.A."/>
            <person name="Clavel T."/>
        </authorList>
    </citation>
    <scope>NUCLEOTIDE SEQUENCE [LARGE SCALE GENOMIC DNA]</scope>
    <source>
        <strain evidence="5 6">Oil+RF-744-WCA-WT-11</strain>
    </source>
</reference>
<evidence type="ECO:0000256" key="3">
    <source>
        <dbReference type="ARBA" id="ARBA00022691"/>
    </source>
</evidence>
<dbReference type="Pfam" id="PF13649">
    <property type="entry name" value="Methyltransf_25"/>
    <property type="match status" value="1"/>
</dbReference>
<keyword evidence="3" id="KW-0949">S-adenosyl-L-methionine</keyword>
<evidence type="ECO:0000313" key="5">
    <source>
        <dbReference type="EMBL" id="MSS14654.1"/>
    </source>
</evidence>
<gene>
    <name evidence="5" type="ORF">FYJ35_06295</name>
</gene>
<dbReference type="InterPro" id="IPR029063">
    <property type="entry name" value="SAM-dependent_MTases_sf"/>
</dbReference>
<sequence length="266" mass="30559">MAMYESFAQVYDKFMDNVPYDSWSRQLCRILSRYGIDDGLVLDLGCGTGQMTRRLRDRGYDMIGVDGSEDMLQVAMEHEQGRGDILYLLQDMRAFELYGTVRAVCSCCDCLNYLESEEDLLTVFKLVENYLDPGGIFVFDMNTAYYYEHELAQNVFADVREECTLVWENDYHPDLCENEYDLTIFARLENGLYQRTSETHVERAYPMETVKRLAEEAGLIFQAAFDGYSERPLAPDSSRMLLVFRESGRKLCGQTKSDSGLTPGKS</sequence>
<dbReference type="AlphaFoldDB" id="A0A6L5X6Z5"/>
<dbReference type="PANTHER" id="PTHR43464">
    <property type="entry name" value="METHYLTRANSFERASE"/>
    <property type="match status" value="1"/>
</dbReference>
<dbReference type="PANTHER" id="PTHR43464:SF19">
    <property type="entry name" value="UBIQUINONE BIOSYNTHESIS O-METHYLTRANSFERASE, MITOCHONDRIAL"/>
    <property type="match status" value="1"/>
</dbReference>
<dbReference type="InterPro" id="IPR041698">
    <property type="entry name" value="Methyltransf_25"/>
</dbReference>
<dbReference type="CDD" id="cd02440">
    <property type="entry name" value="AdoMet_MTases"/>
    <property type="match status" value="1"/>
</dbReference>
<dbReference type="Gene3D" id="3.40.50.150">
    <property type="entry name" value="Vaccinia Virus protein VP39"/>
    <property type="match status" value="1"/>
</dbReference>
<evidence type="ECO:0000313" key="6">
    <source>
        <dbReference type="Proteomes" id="UP000481852"/>
    </source>
</evidence>
<dbReference type="Gene3D" id="2.20.25.110">
    <property type="entry name" value="S-adenosyl-L-methionine-dependent methyltransferases"/>
    <property type="match status" value="1"/>
</dbReference>
<protein>
    <submittedName>
        <fullName evidence="5">Class I SAM-dependent methyltransferase</fullName>
    </submittedName>
</protein>
<feature type="domain" description="Methyltransferase" evidence="4">
    <location>
        <begin position="41"/>
        <end position="135"/>
    </location>
</feature>
<dbReference type="Proteomes" id="UP000481852">
    <property type="component" value="Unassembled WGS sequence"/>
</dbReference>
<evidence type="ECO:0000256" key="1">
    <source>
        <dbReference type="ARBA" id="ARBA00022603"/>
    </source>
</evidence>
<comment type="caution">
    <text evidence="5">The sequence shown here is derived from an EMBL/GenBank/DDBJ whole genome shotgun (WGS) entry which is preliminary data.</text>
</comment>
<name>A0A6L5X6Z5_9FIRM</name>
<keyword evidence="2 5" id="KW-0808">Transferase</keyword>
<dbReference type="EMBL" id="VULZ01000005">
    <property type="protein sequence ID" value="MSS14654.1"/>
    <property type="molecule type" value="Genomic_DNA"/>
</dbReference>
<evidence type="ECO:0000259" key="4">
    <source>
        <dbReference type="Pfam" id="PF13649"/>
    </source>
</evidence>
<organism evidence="5 6">
    <name type="scientific">Porcincola intestinalis</name>
    <dbReference type="NCBI Taxonomy" id="2606632"/>
    <lineage>
        <taxon>Bacteria</taxon>
        <taxon>Bacillati</taxon>
        <taxon>Bacillota</taxon>
        <taxon>Clostridia</taxon>
        <taxon>Lachnospirales</taxon>
        <taxon>Lachnospiraceae</taxon>
        <taxon>Porcincola</taxon>
    </lineage>
</organism>
<evidence type="ECO:0000256" key="2">
    <source>
        <dbReference type="ARBA" id="ARBA00022679"/>
    </source>
</evidence>
<keyword evidence="6" id="KW-1185">Reference proteome</keyword>
<accession>A0A6L5X6Z5</accession>
<proteinExistence type="predicted"/>
<keyword evidence="1 5" id="KW-0489">Methyltransferase</keyword>